<gene>
    <name evidence="2" type="ORF">ACFSR1_12980</name>
</gene>
<comment type="caution">
    <text evidence="2">The sequence shown here is derived from an EMBL/GenBank/DDBJ whole genome shotgun (WGS) entry which is preliminary data.</text>
</comment>
<protein>
    <submittedName>
        <fullName evidence="2">DUF6427 family protein</fullName>
    </submittedName>
</protein>
<evidence type="ECO:0000313" key="2">
    <source>
        <dbReference type="EMBL" id="MFD2563586.1"/>
    </source>
</evidence>
<dbReference type="Pfam" id="PF19992">
    <property type="entry name" value="DUF6427"/>
    <property type="match status" value="1"/>
</dbReference>
<feature type="transmembrane region" description="Helical" evidence="1">
    <location>
        <begin position="202"/>
        <end position="227"/>
    </location>
</feature>
<feature type="transmembrane region" description="Helical" evidence="1">
    <location>
        <begin position="41"/>
        <end position="62"/>
    </location>
</feature>
<evidence type="ECO:0000256" key="1">
    <source>
        <dbReference type="SAM" id="Phobius"/>
    </source>
</evidence>
<keyword evidence="1" id="KW-0472">Membrane</keyword>
<feature type="transmembrane region" description="Helical" evidence="1">
    <location>
        <begin position="12"/>
        <end position="29"/>
    </location>
</feature>
<reference evidence="3" key="1">
    <citation type="journal article" date="2019" name="Int. J. Syst. Evol. Microbiol.">
        <title>The Global Catalogue of Microorganisms (GCM) 10K type strain sequencing project: providing services to taxonomists for standard genome sequencing and annotation.</title>
        <authorList>
            <consortium name="The Broad Institute Genomics Platform"/>
            <consortium name="The Broad Institute Genome Sequencing Center for Infectious Disease"/>
            <person name="Wu L."/>
            <person name="Ma J."/>
        </authorList>
    </citation>
    <scope>NUCLEOTIDE SEQUENCE [LARGE SCALE GENOMIC DNA]</scope>
    <source>
        <strain evidence="3">KCTC 52274</strain>
    </source>
</reference>
<evidence type="ECO:0000313" key="3">
    <source>
        <dbReference type="Proteomes" id="UP001597319"/>
    </source>
</evidence>
<keyword evidence="1" id="KW-1133">Transmembrane helix</keyword>
<accession>A0ABW5LID1</accession>
<dbReference type="EMBL" id="JBHULE010000019">
    <property type="protein sequence ID" value="MFD2563586.1"/>
    <property type="molecule type" value="Genomic_DNA"/>
</dbReference>
<feature type="transmembrane region" description="Helical" evidence="1">
    <location>
        <begin position="159"/>
        <end position="182"/>
    </location>
</feature>
<keyword evidence="1" id="KW-0812">Transmembrane</keyword>
<feature type="transmembrane region" description="Helical" evidence="1">
    <location>
        <begin position="74"/>
        <end position="101"/>
    </location>
</feature>
<name>A0ABW5LID1_9FLAO</name>
<proteinExistence type="predicted"/>
<dbReference type="Proteomes" id="UP001597319">
    <property type="component" value="Unassembled WGS sequence"/>
</dbReference>
<keyword evidence="3" id="KW-1185">Reference proteome</keyword>
<feature type="transmembrane region" description="Helical" evidence="1">
    <location>
        <begin position="239"/>
        <end position="257"/>
    </location>
</feature>
<feature type="transmembrane region" description="Helical" evidence="1">
    <location>
        <begin position="121"/>
        <end position="152"/>
    </location>
</feature>
<sequence>MLSSFFSKSKPINFIIIALYMFVLYNIAYYKRGFSLDYSVVLLFIGGLVAYILAMLIVNLITQKNDLTQKSTNTILLFAFLTAIIPNALTSPNILFSNLLVILGIRSVLSLRNGKYIKSNILDATLCIGLASLAYFWSISFIIIVFLGILYFEPKNYRNWIIPIIGLLAVYVLTNCFTLLFYDSFFAITAYVKPISFSFEGYFYNGGVFLVGVLTICILFFLTIYLLKFNRKPTKSKPVLRLIISQLLIAIAIILIAPEKNTSEMIFIASPLAIIGTTYVEMEHGKFIQEINLWVFLLLPFMTLLF</sequence>
<organism evidence="2 3">
    <name type="scientific">Aquimarina rubra</name>
    <dbReference type="NCBI Taxonomy" id="1920033"/>
    <lineage>
        <taxon>Bacteria</taxon>
        <taxon>Pseudomonadati</taxon>
        <taxon>Bacteroidota</taxon>
        <taxon>Flavobacteriia</taxon>
        <taxon>Flavobacteriales</taxon>
        <taxon>Flavobacteriaceae</taxon>
        <taxon>Aquimarina</taxon>
    </lineage>
</organism>
<dbReference type="RefSeq" id="WP_378293141.1">
    <property type="nucleotide sequence ID" value="NZ_JBHULE010000019.1"/>
</dbReference>
<dbReference type="InterPro" id="IPR045625">
    <property type="entry name" value="DUF6427"/>
</dbReference>